<name>A0A0F9ELN2_9ZZZZ</name>
<dbReference type="AlphaFoldDB" id="A0A0F9ELN2"/>
<comment type="caution">
    <text evidence="1">The sequence shown here is derived from an EMBL/GenBank/DDBJ whole genome shotgun (WGS) entry which is preliminary data.</text>
</comment>
<proteinExistence type="predicted"/>
<organism evidence="1">
    <name type="scientific">marine sediment metagenome</name>
    <dbReference type="NCBI Taxonomy" id="412755"/>
    <lineage>
        <taxon>unclassified sequences</taxon>
        <taxon>metagenomes</taxon>
        <taxon>ecological metagenomes</taxon>
    </lineage>
</organism>
<accession>A0A0F9ELN2</accession>
<reference evidence="1" key="1">
    <citation type="journal article" date="2015" name="Nature">
        <title>Complex archaea that bridge the gap between prokaryotes and eukaryotes.</title>
        <authorList>
            <person name="Spang A."/>
            <person name="Saw J.H."/>
            <person name="Jorgensen S.L."/>
            <person name="Zaremba-Niedzwiedzka K."/>
            <person name="Martijn J."/>
            <person name="Lind A.E."/>
            <person name="van Eijk R."/>
            <person name="Schleper C."/>
            <person name="Guy L."/>
            <person name="Ettema T.J."/>
        </authorList>
    </citation>
    <scope>NUCLEOTIDE SEQUENCE</scope>
</reference>
<evidence type="ECO:0000313" key="1">
    <source>
        <dbReference type="EMBL" id="KKL67181.1"/>
    </source>
</evidence>
<protein>
    <submittedName>
        <fullName evidence="1">Uncharacterized protein</fullName>
    </submittedName>
</protein>
<dbReference type="EMBL" id="LAZR01026954">
    <property type="protein sequence ID" value="KKL67181.1"/>
    <property type="molecule type" value="Genomic_DNA"/>
</dbReference>
<sequence>MARSKHALTISRHTRMMVGLGFKGGIRNHTTYLRKLAYSKKWNKLHHADINAAKNILSRFITGPYGAGFKPEMVEA</sequence>
<gene>
    <name evidence="1" type="ORF">LCGC14_2137520</name>
</gene>